<comment type="catalytic activity">
    <reaction evidence="7">
        <text>Endonucleolytic cleavage of RNA, removing 5'-extranucleotides from tRNA precursor.</text>
        <dbReference type="EC" id="3.1.26.5"/>
    </reaction>
</comment>
<reference evidence="9" key="1">
    <citation type="journal article" date="2019" name="Int. J. Syst. Evol. Microbiol.">
        <title>The Global Catalogue of Microorganisms (GCM) 10K type strain sequencing project: providing services to taxonomists for standard genome sequencing and annotation.</title>
        <authorList>
            <consortium name="The Broad Institute Genomics Platform"/>
            <consortium name="The Broad Institute Genome Sequencing Center for Infectious Disease"/>
            <person name="Wu L."/>
            <person name="Ma J."/>
        </authorList>
    </citation>
    <scope>NUCLEOTIDE SEQUENCE [LARGE SCALE GENOMIC DNA]</scope>
    <source>
        <strain evidence="9">KCTC 42217</strain>
    </source>
</reference>
<gene>
    <name evidence="7" type="primary">rnpA</name>
    <name evidence="8" type="ORF">ACFSJU_18350</name>
</gene>
<keyword evidence="3 7" id="KW-0540">Nuclease</keyword>
<name>A0ABW4ZQG5_9SPHI</name>
<evidence type="ECO:0000256" key="2">
    <source>
        <dbReference type="ARBA" id="ARBA00022694"/>
    </source>
</evidence>
<comment type="function">
    <text evidence="1 7">RNaseP catalyzes the removal of the 5'-leader sequence from pre-tRNA to produce the mature 5'-terminus. It can also cleave other RNA substrates such as 4.5S RNA. The protein component plays an auxiliary but essential role in vivo by binding to the 5'-leader sequence and broadening the substrate specificity of the ribozyme.</text>
</comment>
<evidence type="ECO:0000313" key="8">
    <source>
        <dbReference type="EMBL" id="MFD2164374.1"/>
    </source>
</evidence>
<comment type="subunit">
    <text evidence="7">Consists of a catalytic RNA component (M1 or rnpB) and a protein subunit.</text>
</comment>
<dbReference type="Gene3D" id="3.30.230.10">
    <property type="match status" value="1"/>
</dbReference>
<dbReference type="EMBL" id="JBHUHZ010000004">
    <property type="protein sequence ID" value="MFD2164374.1"/>
    <property type="molecule type" value="Genomic_DNA"/>
</dbReference>
<evidence type="ECO:0000256" key="3">
    <source>
        <dbReference type="ARBA" id="ARBA00022722"/>
    </source>
</evidence>
<evidence type="ECO:0000256" key="7">
    <source>
        <dbReference type="HAMAP-Rule" id="MF_00227"/>
    </source>
</evidence>
<keyword evidence="2 7" id="KW-0819">tRNA processing</keyword>
<sequence>MNTFKKEERLCSKKLLAKLFSNGSSFLVYPFRIVSAPETLTVKFPAQVVIAVSKRNFRHAVDRNLIKRRIREAYRLNKAEYLYSFLGEKQLNLIFSIHYIGKDIAEYPFIEKKLKQALKKLTDSYSNESN</sequence>
<dbReference type="HAMAP" id="MF_00227">
    <property type="entry name" value="RNase_P"/>
    <property type="match status" value="1"/>
</dbReference>
<dbReference type="Proteomes" id="UP001597387">
    <property type="component" value="Unassembled WGS sequence"/>
</dbReference>
<keyword evidence="4 7" id="KW-0255">Endonuclease</keyword>
<evidence type="ECO:0000313" key="9">
    <source>
        <dbReference type="Proteomes" id="UP001597387"/>
    </source>
</evidence>
<evidence type="ECO:0000256" key="1">
    <source>
        <dbReference type="ARBA" id="ARBA00002663"/>
    </source>
</evidence>
<keyword evidence="6 7" id="KW-0694">RNA-binding</keyword>
<dbReference type="SUPFAM" id="SSF54211">
    <property type="entry name" value="Ribosomal protein S5 domain 2-like"/>
    <property type="match status" value="1"/>
</dbReference>
<keyword evidence="9" id="KW-1185">Reference proteome</keyword>
<dbReference type="InterPro" id="IPR000100">
    <property type="entry name" value="RNase_P"/>
</dbReference>
<proteinExistence type="inferred from homology"/>
<comment type="caution">
    <text evidence="8">The sequence shown here is derived from an EMBL/GenBank/DDBJ whole genome shotgun (WGS) entry which is preliminary data.</text>
</comment>
<dbReference type="PROSITE" id="PS00648">
    <property type="entry name" value="RIBONUCLEASE_P"/>
    <property type="match status" value="1"/>
</dbReference>
<dbReference type="Pfam" id="PF00825">
    <property type="entry name" value="Ribonuclease_P"/>
    <property type="match status" value="1"/>
</dbReference>
<dbReference type="EC" id="3.1.26.5" evidence="7"/>
<evidence type="ECO:0000256" key="6">
    <source>
        <dbReference type="ARBA" id="ARBA00022884"/>
    </source>
</evidence>
<protein>
    <recommendedName>
        <fullName evidence="7">Ribonuclease P protein component</fullName>
        <shortName evidence="7">RNase P protein</shortName>
        <shortName evidence="7">RNaseP protein</shortName>
        <ecNumber evidence="7">3.1.26.5</ecNumber>
    </recommendedName>
    <alternativeName>
        <fullName evidence="7">Protein C5</fullName>
    </alternativeName>
</protein>
<dbReference type="InterPro" id="IPR014721">
    <property type="entry name" value="Ribsml_uS5_D2-typ_fold_subgr"/>
</dbReference>
<evidence type="ECO:0000256" key="5">
    <source>
        <dbReference type="ARBA" id="ARBA00022801"/>
    </source>
</evidence>
<comment type="similarity">
    <text evidence="7">Belongs to the RnpA family.</text>
</comment>
<accession>A0ABW4ZQG5</accession>
<dbReference type="RefSeq" id="WP_255901697.1">
    <property type="nucleotide sequence ID" value="NZ_JAFMZO010000002.1"/>
</dbReference>
<evidence type="ECO:0000256" key="4">
    <source>
        <dbReference type="ARBA" id="ARBA00022759"/>
    </source>
</evidence>
<organism evidence="8 9">
    <name type="scientific">Paradesertivirga mongoliensis</name>
    <dbReference type="NCBI Taxonomy" id="2100740"/>
    <lineage>
        <taxon>Bacteria</taxon>
        <taxon>Pseudomonadati</taxon>
        <taxon>Bacteroidota</taxon>
        <taxon>Sphingobacteriia</taxon>
        <taxon>Sphingobacteriales</taxon>
        <taxon>Sphingobacteriaceae</taxon>
        <taxon>Paradesertivirga</taxon>
    </lineage>
</organism>
<dbReference type="InterPro" id="IPR020568">
    <property type="entry name" value="Ribosomal_Su5_D2-typ_SF"/>
</dbReference>
<dbReference type="InterPro" id="IPR020539">
    <property type="entry name" value="RNase_P_CS"/>
</dbReference>
<keyword evidence="5 7" id="KW-0378">Hydrolase</keyword>